<evidence type="ECO:0000313" key="1">
    <source>
        <dbReference type="EMBL" id="JAH03570.1"/>
    </source>
</evidence>
<sequence>MLYPKESQWSKFMLILAHFCIYSHLNEDNSMTFEG</sequence>
<dbReference type="AlphaFoldDB" id="A0A0E9PHK7"/>
<name>A0A0E9PHK7_ANGAN</name>
<protein>
    <submittedName>
        <fullName evidence="1">Uncharacterized protein</fullName>
    </submittedName>
</protein>
<reference evidence="1" key="1">
    <citation type="submission" date="2014-11" db="EMBL/GenBank/DDBJ databases">
        <authorList>
            <person name="Amaro Gonzalez C."/>
        </authorList>
    </citation>
    <scope>NUCLEOTIDE SEQUENCE</scope>
</reference>
<organism evidence="1">
    <name type="scientific">Anguilla anguilla</name>
    <name type="common">European freshwater eel</name>
    <name type="synonym">Muraena anguilla</name>
    <dbReference type="NCBI Taxonomy" id="7936"/>
    <lineage>
        <taxon>Eukaryota</taxon>
        <taxon>Metazoa</taxon>
        <taxon>Chordata</taxon>
        <taxon>Craniata</taxon>
        <taxon>Vertebrata</taxon>
        <taxon>Euteleostomi</taxon>
        <taxon>Actinopterygii</taxon>
        <taxon>Neopterygii</taxon>
        <taxon>Teleostei</taxon>
        <taxon>Anguilliformes</taxon>
        <taxon>Anguillidae</taxon>
        <taxon>Anguilla</taxon>
    </lineage>
</organism>
<proteinExistence type="predicted"/>
<reference evidence="1" key="2">
    <citation type="journal article" date="2015" name="Fish Shellfish Immunol.">
        <title>Early steps in the European eel (Anguilla anguilla)-Vibrio vulnificus interaction in the gills: Role of the RtxA13 toxin.</title>
        <authorList>
            <person name="Callol A."/>
            <person name="Pajuelo D."/>
            <person name="Ebbesson L."/>
            <person name="Teles M."/>
            <person name="MacKenzie S."/>
            <person name="Amaro C."/>
        </authorList>
    </citation>
    <scope>NUCLEOTIDE SEQUENCE</scope>
</reference>
<accession>A0A0E9PHK7</accession>
<dbReference type="EMBL" id="GBXM01105007">
    <property type="protein sequence ID" value="JAH03570.1"/>
    <property type="molecule type" value="Transcribed_RNA"/>
</dbReference>